<name>A0A285D5C8_9BACI</name>
<keyword evidence="1" id="KW-0812">Transmembrane</keyword>
<dbReference type="OrthoDB" id="6199084at2"/>
<dbReference type="Proteomes" id="UP000219546">
    <property type="component" value="Unassembled WGS sequence"/>
</dbReference>
<reference evidence="2 3" key="1">
    <citation type="submission" date="2017-08" db="EMBL/GenBank/DDBJ databases">
        <authorList>
            <person name="de Groot N.N."/>
        </authorList>
    </citation>
    <scope>NUCLEOTIDE SEQUENCE [LARGE SCALE GENOMIC DNA]</scope>
    <source>
        <strain evidence="2 3">JC228</strain>
    </source>
</reference>
<evidence type="ECO:0000256" key="1">
    <source>
        <dbReference type="SAM" id="Phobius"/>
    </source>
</evidence>
<gene>
    <name evidence="2" type="ORF">SAMN05877753_109144</name>
</gene>
<evidence type="ECO:0000313" key="3">
    <source>
        <dbReference type="Proteomes" id="UP000219546"/>
    </source>
</evidence>
<dbReference type="RefSeq" id="WP_097159983.1">
    <property type="nucleotide sequence ID" value="NZ_JBEPMQ010000009.1"/>
</dbReference>
<sequence length="303" mass="35138">MRSKAIYVEIPIKTKMEDLWETTQTPHLHEQWDLRFSSITYLPKEKESDPQSFLYKTNIGFGLAIEGWGKSVGSIEAEDGSRTSSLHFGTDQPISLIQEGRGYWKYQPEQDSITFLTRYTYDVNFGMLGKVVDYFFRPIMGWATALSFDVLKRWLEKGESPFSQYIRFFSHWLIVYLFVLIWTYHGLIPKLMYMHPNEISMVTNLVPLSFEQGRTVVLIAGIAEIIFAQAWVWYRNKRRLFGLQIILFPFLTLSAILADFAYLVNPFNPLTFNISLFILSVIGFLISNDIPTAKSCKRKQSGD</sequence>
<keyword evidence="1" id="KW-1133">Transmembrane helix</keyword>
<dbReference type="EMBL" id="OAOP01000009">
    <property type="protein sequence ID" value="SNX74488.1"/>
    <property type="molecule type" value="Genomic_DNA"/>
</dbReference>
<feature type="transmembrane region" description="Helical" evidence="1">
    <location>
        <begin position="270"/>
        <end position="290"/>
    </location>
</feature>
<keyword evidence="3" id="KW-1185">Reference proteome</keyword>
<feature type="transmembrane region" description="Helical" evidence="1">
    <location>
        <begin position="241"/>
        <end position="264"/>
    </location>
</feature>
<feature type="transmembrane region" description="Helical" evidence="1">
    <location>
        <begin position="165"/>
        <end position="184"/>
    </location>
</feature>
<evidence type="ECO:0000313" key="2">
    <source>
        <dbReference type="EMBL" id="SNX74488.1"/>
    </source>
</evidence>
<keyword evidence="1" id="KW-0472">Membrane</keyword>
<accession>A0A285D5C8</accession>
<protein>
    <submittedName>
        <fullName evidence="2">DoxX-like protein</fullName>
    </submittedName>
</protein>
<dbReference type="AlphaFoldDB" id="A0A285D5C8"/>
<proteinExistence type="predicted"/>
<dbReference type="SUPFAM" id="SSF55961">
    <property type="entry name" value="Bet v1-like"/>
    <property type="match status" value="1"/>
</dbReference>
<dbReference type="InterPro" id="IPR025695">
    <property type="entry name" value="DoxX-like"/>
</dbReference>
<feature type="transmembrane region" description="Helical" evidence="1">
    <location>
        <begin position="215"/>
        <end position="234"/>
    </location>
</feature>
<organism evidence="2 3">
    <name type="scientific">Bacillus oleivorans</name>
    <dbReference type="NCBI Taxonomy" id="1448271"/>
    <lineage>
        <taxon>Bacteria</taxon>
        <taxon>Bacillati</taxon>
        <taxon>Bacillota</taxon>
        <taxon>Bacilli</taxon>
        <taxon>Bacillales</taxon>
        <taxon>Bacillaceae</taxon>
        <taxon>Bacillus</taxon>
    </lineage>
</organism>
<dbReference type="Pfam" id="PF13781">
    <property type="entry name" value="DoxX_3"/>
    <property type="match status" value="1"/>
</dbReference>